<organism evidence="1 2">
    <name type="scientific">Edaphobacter aggregans</name>
    <dbReference type="NCBI Taxonomy" id="570835"/>
    <lineage>
        <taxon>Bacteria</taxon>
        <taxon>Pseudomonadati</taxon>
        <taxon>Acidobacteriota</taxon>
        <taxon>Terriglobia</taxon>
        <taxon>Terriglobales</taxon>
        <taxon>Acidobacteriaceae</taxon>
        <taxon>Edaphobacter</taxon>
    </lineage>
</organism>
<evidence type="ECO:0000313" key="2">
    <source>
        <dbReference type="Proteomes" id="UP000269669"/>
    </source>
</evidence>
<dbReference type="Proteomes" id="UP000269669">
    <property type="component" value="Unassembled WGS sequence"/>
</dbReference>
<proteinExistence type="predicted"/>
<evidence type="ECO:0000313" key="1">
    <source>
        <dbReference type="EMBL" id="RSL16524.1"/>
    </source>
</evidence>
<sequence>MESNSLSALLALLHHDPVEAATAYRRLQQRLVRFFNLTAASDPQQLADETIKRLAQRAAEDAAAVPVANANDPASAEGGSPMIRSATALVSGVAREVLQEDLSRSQSNDQAVVDWFAQTSKAFDPNRERRQTILRSCLSRLSPERRRLIENYYGWSSSNKAERHLQLARSLDLNLDALHAKVLRSRAQLESCVRRKQENTSRRSKTRGRKS</sequence>
<protein>
    <submittedName>
        <fullName evidence="1">Uncharacterized protein</fullName>
    </submittedName>
</protein>
<dbReference type="EMBL" id="RSDW01000001">
    <property type="protein sequence ID" value="RSL16524.1"/>
    <property type="molecule type" value="Genomic_DNA"/>
</dbReference>
<reference evidence="1 2" key="1">
    <citation type="submission" date="2018-12" db="EMBL/GenBank/DDBJ databases">
        <title>Sequencing of bacterial isolates from soil warming experiment in Harvard Forest, Massachusetts, USA.</title>
        <authorList>
            <person name="Deangelis K."/>
        </authorList>
    </citation>
    <scope>NUCLEOTIDE SEQUENCE [LARGE SCALE GENOMIC DNA]</scope>
    <source>
        <strain evidence="1 2">EB153</strain>
    </source>
</reference>
<name>A0A428MHW5_9BACT</name>
<comment type="caution">
    <text evidence="1">The sequence shown here is derived from an EMBL/GenBank/DDBJ whole genome shotgun (WGS) entry which is preliminary data.</text>
</comment>
<keyword evidence="2" id="KW-1185">Reference proteome</keyword>
<gene>
    <name evidence="1" type="ORF">EDE15_2042</name>
</gene>
<dbReference type="OrthoDB" id="116541at2"/>
<dbReference type="AlphaFoldDB" id="A0A428MHW5"/>
<accession>A0A428MHW5</accession>
<dbReference type="RefSeq" id="WP_125485120.1">
    <property type="nucleotide sequence ID" value="NZ_RSDW01000001.1"/>
</dbReference>